<accession>A0A3E2BLR2</accession>
<dbReference type="AlphaFoldDB" id="A0A3E2BLR2"/>
<sequence>MEAEPRSGKISVAGPGPRWVKLVPGEMRVSTGRRSLDRLLQKAERISGQRILSQRRDGDAEKNS</sequence>
<dbReference type="EMBL" id="QUAH01000007">
    <property type="protein sequence ID" value="RFT15695.1"/>
    <property type="molecule type" value="Genomic_DNA"/>
</dbReference>
<protein>
    <submittedName>
        <fullName evidence="1">Uncharacterized protein</fullName>
    </submittedName>
</protein>
<organism evidence="1 2">
    <name type="scientific">Candidatus Saccharicenans subterraneus</name>
    <dbReference type="NCBI Taxonomy" id="2508984"/>
    <lineage>
        <taxon>Bacteria</taxon>
        <taxon>Candidatus Aminicenantota</taxon>
        <taxon>Candidatus Aminicenantia</taxon>
        <taxon>Candidatus Aminicenantales</taxon>
        <taxon>Candidatus Saccharicenantaceae</taxon>
        <taxon>Candidatus Saccharicenans</taxon>
    </lineage>
</organism>
<proteinExistence type="predicted"/>
<gene>
    <name evidence="1" type="ORF">OP8BY_0070</name>
</gene>
<evidence type="ECO:0000313" key="2">
    <source>
        <dbReference type="Proteomes" id="UP000257323"/>
    </source>
</evidence>
<comment type="caution">
    <text evidence="1">The sequence shown here is derived from an EMBL/GenBank/DDBJ whole genome shotgun (WGS) entry which is preliminary data.</text>
</comment>
<evidence type="ECO:0000313" key="1">
    <source>
        <dbReference type="EMBL" id="RFT15695.1"/>
    </source>
</evidence>
<dbReference type="Proteomes" id="UP000257323">
    <property type="component" value="Unassembled WGS sequence"/>
</dbReference>
<name>A0A3E2BLR2_9BACT</name>
<reference evidence="1 2" key="1">
    <citation type="submission" date="2018-08" db="EMBL/GenBank/DDBJ databases">
        <title>Genome analysis of the thermophilic bacterium of the candidate phylum Aminicenantes from deep subsurface aquifer revealed its physiology and ecological role.</title>
        <authorList>
            <person name="Kadnikov V.V."/>
            <person name="Mardanov A.V."/>
            <person name="Beletsky A.V."/>
            <person name="Karnachuk O.V."/>
            <person name="Ravin N.V."/>
        </authorList>
    </citation>
    <scope>NUCLEOTIDE SEQUENCE [LARGE SCALE GENOMIC DNA]</scope>
    <source>
        <strain evidence="1">BY38</strain>
    </source>
</reference>